<accession>X1KEE2</accession>
<dbReference type="EMBL" id="BARU01036742">
    <property type="protein sequence ID" value="GAH80438.1"/>
    <property type="molecule type" value="Genomic_DNA"/>
</dbReference>
<sequence>EREVGIPIEAIAVMTILPDDLDLNKLEYKAVKGRIAIKLGPEEELGLV</sequence>
<reference evidence="1" key="1">
    <citation type="journal article" date="2014" name="Front. Microbiol.">
        <title>High frequency of phylogenetically diverse reductive dehalogenase-homologous genes in deep subseafloor sedimentary metagenomes.</title>
        <authorList>
            <person name="Kawai M."/>
            <person name="Futagami T."/>
            <person name="Toyoda A."/>
            <person name="Takaki Y."/>
            <person name="Nishi S."/>
            <person name="Hori S."/>
            <person name="Arai W."/>
            <person name="Tsubouchi T."/>
            <person name="Morono Y."/>
            <person name="Uchiyama I."/>
            <person name="Ito T."/>
            <person name="Fujiyama A."/>
            <person name="Inagaki F."/>
            <person name="Takami H."/>
        </authorList>
    </citation>
    <scope>NUCLEOTIDE SEQUENCE</scope>
    <source>
        <strain evidence="1">Expedition CK06-06</strain>
    </source>
</reference>
<feature type="non-terminal residue" evidence="1">
    <location>
        <position position="1"/>
    </location>
</feature>
<comment type="caution">
    <text evidence="1">The sequence shown here is derived from an EMBL/GenBank/DDBJ whole genome shotgun (WGS) entry which is preliminary data.</text>
</comment>
<proteinExistence type="predicted"/>
<organism evidence="1">
    <name type="scientific">marine sediment metagenome</name>
    <dbReference type="NCBI Taxonomy" id="412755"/>
    <lineage>
        <taxon>unclassified sequences</taxon>
        <taxon>metagenomes</taxon>
        <taxon>ecological metagenomes</taxon>
    </lineage>
</organism>
<gene>
    <name evidence="1" type="ORF">S03H2_57323</name>
</gene>
<protein>
    <submittedName>
        <fullName evidence="1">Uncharacterized protein</fullName>
    </submittedName>
</protein>
<name>X1KEE2_9ZZZZ</name>
<dbReference type="AlphaFoldDB" id="X1KEE2"/>
<evidence type="ECO:0000313" key="1">
    <source>
        <dbReference type="EMBL" id="GAH80438.1"/>
    </source>
</evidence>